<dbReference type="Proteomes" id="UP001615411">
    <property type="component" value="Unassembled WGS sequence"/>
</dbReference>
<reference evidence="1" key="1">
    <citation type="submission" date="2024-10" db="EMBL/GenBank/DDBJ databases">
        <title>Aeromonas and Pseudomonas from the Cagarras Archipelago, Rio de Janeiro, Brazil.</title>
        <authorList>
            <person name="Canellas A.L.B."/>
            <person name="Laport M.S."/>
        </authorList>
    </citation>
    <scope>NUCLEOTIDE SEQUENCE</scope>
    <source>
        <strain evidence="1">ACP-7</strain>
    </source>
</reference>
<dbReference type="EMBL" id="JBIUGF010000083">
    <property type="protein sequence ID" value="MFJ1340581.1"/>
    <property type="molecule type" value="Genomic_DNA"/>
</dbReference>
<sequence length="232" mass="26551">MNNTSYLFASCKPWHKSRFEALQADGDSIWQWVSTPEELIDAAKALEPRYIFFFHWNWLVPSDIYSRYECVCFHMTDVPYGRGGSPLQNLIKAGHNSTKLTALRMVKEMDAGPVYAKRDMSLDGKAEDIYLRAGELSTDIAKWMIKTQPDPLPQSGDVTLFKRRKPEQSELPTEGTLTSIYDHIRMLDAPTYPYAFIEHGSLRLTFHDATIVDGELYAKVKITLPTLKRNDP</sequence>
<comment type="caution">
    <text evidence="1">The sequence shown here is derived from an EMBL/GenBank/DDBJ whole genome shotgun (WGS) entry which is preliminary data.</text>
</comment>
<accession>A0ACC7M1F4</accession>
<proteinExistence type="predicted"/>
<protein>
    <submittedName>
        <fullName evidence="1">Uncharacterized protein</fullName>
    </submittedName>
</protein>
<gene>
    <name evidence="1" type="ORF">ACIKP7_20870</name>
</gene>
<evidence type="ECO:0000313" key="1">
    <source>
        <dbReference type="EMBL" id="MFJ1340581.1"/>
    </source>
</evidence>
<keyword evidence="2" id="KW-1185">Reference proteome</keyword>
<name>A0ACC7M1F4_9PSED</name>
<evidence type="ECO:0000313" key="2">
    <source>
        <dbReference type="Proteomes" id="UP001615411"/>
    </source>
</evidence>
<organism evidence="1 2">
    <name type="scientific">Pseudomonas caricapapayae</name>
    <dbReference type="NCBI Taxonomy" id="46678"/>
    <lineage>
        <taxon>Bacteria</taxon>
        <taxon>Pseudomonadati</taxon>
        <taxon>Pseudomonadota</taxon>
        <taxon>Gammaproteobacteria</taxon>
        <taxon>Pseudomonadales</taxon>
        <taxon>Pseudomonadaceae</taxon>
        <taxon>Pseudomonas</taxon>
    </lineage>
</organism>